<protein>
    <submittedName>
        <fullName evidence="2">Uncharacterized protein</fullName>
    </submittedName>
</protein>
<dbReference type="Proteomes" id="UP001626550">
    <property type="component" value="Unassembled WGS sequence"/>
</dbReference>
<gene>
    <name evidence="2" type="ORF">Ciccas_001890</name>
</gene>
<reference evidence="2 3" key="1">
    <citation type="submission" date="2024-11" db="EMBL/GenBank/DDBJ databases">
        <title>Adaptive evolution of stress response genes in parasites aligns with host niche diversity.</title>
        <authorList>
            <person name="Hahn C."/>
            <person name="Resl P."/>
        </authorList>
    </citation>
    <scope>NUCLEOTIDE SEQUENCE [LARGE SCALE GENOMIC DNA]</scope>
    <source>
        <strain evidence="2">EGGRZ-B1_66</strain>
        <tissue evidence="2">Body</tissue>
    </source>
</reference>
<name>A0ABD2QJB1_9PLAT</name>
<sequence>MKIANYFFGFVGTPFKFAYQIATRCEDSPALSSSYLGPDTVLYDEDLLLSHSLDFFTDFISDRYDVSIPDVKSELGKIGSIAKLRYTYDRITSSRNDLEKQHMKELESLVAKQDNTLHNVKSHMFTLDSALDNQLLLHTFEDAVKTLQSTTGGVDGLERVDRITEELSDAVADSADVSRAIDKSHYNTMVFDDEDLERELRELQNGDDTEGINKALSALKVLDSEPLEEKLPQNSKLNHTLEEPTF</sequence>
<evidence type="ECO:0000256" key="1">
    <source>
        <dbReference type="ARBA" id="ARBA00006190"/>
    </source>
</evidence>
<dbReference type="AlphaFoldDB" id="A0ABD2QJB1"/>
<accession>A0ABD2QJB1</accession>
<dbReference type="EMBL" id="JBJKFK010000136">
    <property type="protein sequence ID" value="KAL3319437.1"/>
    <property type="molecule type" value="Genomic_DNA"/>
</dbReference>
<proteinExistence type="inferred from homology"/>
<dbReference type="Pfam" id="PF03357">
    <property type="entry name" value="Snf7"/>
    <property type="match status" value="1"/>
</dbReference>
<evidence type="ECO:0000313" key="3">
    <source>
        <dbReference type="Proteomes" id="UP001626550"/>
    </source>
</evidence>
<comment type="caution">
    <text evidence="2">The sequence shown here is derived from an EMBL/GenBank/DDBJ whole genome shotgun (WGS) entry which is preliminary data.</text>
</comment>
<keyword evidence="3" id="KW-1185">Reference proteome</keyword>
<comment type="similarity">
    <text evidence="1">Belongs to the SNF7 family.</text>
</comment>
<organism evidence="2 3">
    <name type="scientific">Cichlidogyrus casuarinus</name>
    <dbReference type="NCBI Taxonomy" id="1844966"/>
    <lineage>
        <taxon>Eukaryota</taxon>
        <taxon>Metazoa</taxon>
        <taxon>Spiralia</taxon>
        <taxon>Lophotrochozoa</taxon>
        <taxon>Platyhelminthes</taxon>
        <taxon>Monogenea</taxon>
        <taxon>Monopisthocotylea</taxon>
        <taxon>Dactylogyridea</taxon>
        <taxon>Ancyrocephalidae</taxon>
        <taxon>Cichlidogyrus</taxon>
    </lineage>
</organism>
<dbReference type="InterPro" id="IPR005024">
    <property type="entry name" value="Snf7_fam"/>
</dbReference>
<evidence type="ECO:0000313" key="2">
    <source>
        <dbReference type="EMBL" id="KAL3319437.1"/>
    </source>
</evidence>